<evidence type="ECO:0000256" key="1">
    <source>
        <dbReference type="SAM" id="MobiDB-lite"/>
    </source>
</evidence>
<reference evidence="3" key="1">
    <citation type="journal article" date="2019" name="Int. J. Syst. Evol. Microbiol.">
        <title>The Global Catalogue of Microorganisms (GCM) 10K type strain sequencing project: providing services to taxonomists for standard genome sequencing and annotation.</title>
        <authorList>
            <consortium name="The Broad Institute Genomics Platform"/>
            <consortium name="The Broad Institute Genome Sequencing Center for Infectious Disease"/>
            <person name="Wu L."/>
            <person name="Ma J."/>
        </authorList>
    </citation>
    <scope>NUCLEOTIDE SEQUENCE [LARGE SCALE GENOMIC DNA]</scope>
    <source>
        <strain evidence="3">JCM 16898</strain>
    </source>
</reference>
<dbReference type="Proteomes" id="UP001500689">
    <property type="component" value="Unassembled WGS sequence"/>
</dbReference>
<evidence type="ECO:0000313" key="3">
    <source>
        <dbReference type="Proteomes" id="UP001500689"/>
    </source>
</evidence>
<evidence type="ECO:0000313" key="2">
    <source>
        <dbReference type="EMBL" id="GAA3586226.1"/>
    </source>
</evidence>
<feature type="compositionally biased region" description="Low complexity" evidence="1">
    <location>
        <begin position="187"/>
        <end position="196"/>
    </location>
</feature>
<sequence>MHLDGAGHALATAPPGWRERVPVLAYGSNACPSKITWLRTQLGLTGPVVAVRVRCTGLVAVWAAGLRARDGQRPATLTALPGVVEHHFVWFATEEQRAILDVCEGRGNRYHLARLDNADIRTTDTQLNDADIGTMDRTPPNTTSTHTPDDARPGTADIRTPDGTPLDTTDIHTPDGTPLDTTDIHTPDGTPLDTTDGTRLDGVLAYVAASPIRCPLLVDGRPVRVADVPQAEAARLTGEPAPEHGLACTVLTPARTFR</sequence>
<evidence type="ECO:0008006" key="4">
    <source>
        <dbReference type="Google" id="ProtNLM"/>
    </source>
</evidence>
<organism evidence="2 3">
    <name type="scientific">Amycolatopsis ultiminotia</name>
    <dbReference type="NCBI Taxonomy" id="543629"/>
    <lineage>
        <taxon>Bacteria</taxon>
        <taxon>Bacillati</taxon>
        <taxon>Actinomycetota</taxon>
        <taxon>Actinomycetes</taxon>
        <taxon>Pseudonocardiales</taxon>
        <taxon>Pseudonocardiaceae</taxon>
        <taxon>Amycolatopsis</taxon>
    </lineage>
</organism>
<name>A0ABP6YLP8_9PSEU</name>
<dbReference type="EMBL" id="BAAAZN010000032">
    <property type="protein sequence ID" value="GAA3586226.1"/>
    <property type="molecule type" value="Genomic_DNA"/>
</dbReference>
<gene>
    <name evidence="2" type="ORF">GCM10022222_83570</name>
</gene>
<proteinExistence type="predicted"/>
<protein>
    <recommendedName>
        <fullName evidence="4">Gamma-glutamylcyclotransferase</fullName>
    </recommendedName>
</protein>
<accession>A0ABP6YLP8</accession>
<comment type="caution">
    <text evidence="2">The sequence shown here is derived from an EMBL/GenBank/DDBJ whole genome shotgun (WGS) entry which is preliminary data.</text>
</comment>
<feature type="region of interest" description="Disordered" evidence="1">
    <location>
        <begin position="130"/>
        <end position="196"/>
    </location>
</feature>
<keyword evidence="3" id="KW-1185">Reference proteome</keyword>